<keyword evidence="2" id="KW-1185">Reference proteome</keyword>
<evidence type="ECO:0000313" key="1">
    <source>
        <dbReference type="EMBL" id="VWB21645.1"/>
    </source>
</evidence>
<organism evidence="1 2">
    <name type="scientific">Burkholderia diffusa</name>
    <dbReference type="NCBI Taxonomy" id="488732"/>
    <lineage>
        <taxon>Bacteria</taxon>
        <taxon>Pseudomonadati</taxon>
        <taxon>Pseudomonadota</taxon>
        <taxon>Betaproteobacteria</taxon>
        <taxon>Burkholderiales</taxon>
        <taxon>Burkholderiaceae</taxon>
        <taxon>Burkholderia</taxon>
        <taxon>Burkholderia cepacia complex</taxon>
    </lineage>
</organism>
<evidence type="ECO:0000313" key="2">
    <source>
        <dbReference type="Proteomes" id="UP000494125"/>
    </source>
</evidence>
<accession>A0A6P2HU45</accession>
<dbReference type="EMBL" id="CABVPN010000003">
    <property type="protein sequence ID" value="VWB21645.1"/>
    <property type="molecule type" value="Genomic_DNA"/>
</dbReference>
<protein>
    <submittedName>
        <fullName evidence="1">Uncharacterized protein</fullName>
    </submittedName>
</protein>
<reference evidence="1 2" key="1">
    <citation type="submission" date="2019-09" db="EMBL/GenBank/DDBJ databases">
        <authorList>
            <person name="Depoorter E."/>
        </authorList>
    </citation>
    <scope>NUCLEOTIDE SEQUENCE [LARGE SCALE GENOMIC DNA]</scope>
    <source>
        <strain evidence="1">LMG 24065</strain>
    </source>
</reference>
<sequence length="95" mass="10739">MFGPILFVGRARFRFWGAKIPIQEHFGKRERGNVCNSLMPIGKILRVLIVASEQFPSPNRRVLKFGGRVLGVITPVFTGDEQAVLNRDGIGYHRM</sequence>
<dbReference type="Proteomes" id="UP000494125">
    <property type="component" value="Unassembled WGS sequence"/>
</dbReference>
<proteinExistence type="predicted"/>
<dbReference type="AlphaFoldDB" id="A0A6P2HU45"/>
<name>A0A6P2HU45_9BURK</name>
<gene>
    <name evidence="1" type="ORF">BDI24065_00855</name>
</gene>